<comment type="caution">
    <text evidence="2">The sequence shown here is derived from an EMBL/GenBank/DDBJ whole genome shotgun (WGS) entry which is preliminary data.</text>
</comment>
<proteinExistence type="predicted"/>
<protein>
    <submittedName>
        <fullName evidence="2">Uncharacterized protein</fullName>
    </submittedName>
</protein>
<feature type="coiled-coil region" evidence="1">
    <location>
        <begin position="38"/>
        <end position="65"/>
    </location>
</feature>
<organism evidence="2">
    <name type="scientific">marine sediment metagenome</name>
    <dbReference type="NCBI Taxonomy" id="412755"/>
    <lineage>
        <taxon>unclassified sequences</taxon>
        <taxon>metagenomes</taxon>
        <taxon>ecological metagenomes</taxon>
    </lineage>
</organism>
<keyword evidence="1" id="KW-0175">Coiled coil</keyword>
<feature type="non-terminal residue" evidence="2">
    <location>
        <position position="1"/>
    </location>
</feature>
<sequence length="441" mass="45710">TSFFEGASAGEGAPPAFSSTKAAADLRFQQEQALNAQAAQVAADAARAREAFQEEQAEIDRELRLREARLATARDLVGIKSAEAREARTQGVQLAGDDPFRFTAIARGLAGPTGTTPSAGFKENLAQAGSFQAPDLTGLDSAALESAISKLSQTTPQGPGTFGFAHGGILSSSGAQRGTGAQAVPVGENGPEIMILRPDGSVEVVPMVAGAQTGGGFDLGGVESLFSSLRQSVGAQGFLRQPGLGGHTIGFSDVLNRSQASTLGARQRGLGSFVVTGNSPVFMVTETGLRPISNPDVLRALGGSLGDVEQLTAGQFSRLRQGNEIGEAFRDVGAASSFRPARSTGAFGAFGEPLNTRFGFQDLAQATPGFSAQDAERIARLIGFLPAPFKIPPSFFNTLLPAEKTALISAYRLSGVPEADFEHLRTAPQLSFTPQRATAVG</sequence>
<dbReference type="AlphaFoldDB" id="A0A0F9AMD6"/>
<evidence type="ECO:0000313" key="2">
    <source>
        <dbReference type="EMBL" id="KKK99455.1"/>
    </source>
</evidence>
<name>A0A0F9AMD6_9ZZZZ</name>
<evidence type="ECO:0000256" key="1">
    <source>
        <dbReference type="SAM" id="Coils"/>
    </source>
</evidence>
<accession>A0A0F9AMD6</accession>
<dbReference type="EMBL" id="LAZR01045197">
    <property type="protein sequence ID" value="KKK99455.1"/>
    <property type="molecule type" value="Genomic_DNA"/>
</dbReference>
<reference evidence="2" key="1">
    <citation type="journal article" date="2015" name="Nature">
        <title>Complex archaea that bridge the gap between prokaryotes and eukaryotes.</title>
        <authorList>
            <person name="Spang A."/>
            <person name="Saw J.H."/>
            <person name="Jorgensen S.L."/>
            <person name="Zaremba-Niedzwiedzka K."/>
            <person name="Martijn J."/>
            <person name="Lind A.E."/>
            <person name="van Eijk R."/>
            <person name="Schleper C."/>
            <person name="Guy L."/>
            <person name="Ettema T.J."/>
        </authorList>
    </citation>
    <scope>NUCLEOTIDE SEQUENCE</scope>
</reference>
<gene>
    <name evidence="2" type="ORF">LCGC14_2632580</name>
</gene>